<dbReference type="Gene3D" id="3.90.76.10">
    <property type="entry name" value="Dipeptide-binding Protein, Domain 1"/>
    <property type="match status" value="1"/>
</dbReference>
<dbReference type="Gene3D" id="3.40.190.10">
    <property type="entry name" value="Periplasmic binding protein-like II"/>
    <property type="match status" value="1"/>
</dbReference>
<comment type="subcellular location">
    <subcellularLocation>
        <location evidence="1">Cell envelope</location>
    </subcellularLocation>
</comment>
<keyword evidence="4" id="KW-0732">Signal</keyword>
<dbReference type="GO" id="GO:0015833">
    <property type="term" value="P:peptide transport"/>
    <property type="evidence" value="ECO:0007669"/>
    <property type="project" value="TreeGrafter"/>
</dbReference>
<comment type="similarity">
    <text evidence="2">Belongs to the bacterial solute-binding protein 5 family.</text>
</comment>
<sequence>MRRRSSRRRFLAGLSAGVSGLIAGCTGSQLSLGSDSGTEANTDSKSSSTESFTVALARDPTREKWDIYGGITPYYTHVFEPLVDTTAEMKTAPLLATEWEAVDETTWEFSLREGVTFHNGDSLTADAVVSSFDRVFEQWSWVPGWIGVEPDGVTAVDDTTVRFQTTEHFPAFPGTISHNYFGIQHPDPDETPVGTGPFQVEHVEEEQSITLTPYENYRGDSADPTELTFEWVKDPNTRVLSLQKGSVDIAEQIPKSRAAALSDADDTATETQLTPEAGLVAVNLYTTPTDDEQLRKALNWAVDQRQIVERILNGMGKPARGPISSVIPWAVHDDLPAYGPDRERARELVEDSSYSGESLSILINSENTDDKMVAQTLSGWFDDIGVESEIRQVDPASFYDTFTAGEAHLTLVSFGSNSAACDYLVRAMFHSEGSDNRNRHEQDGTGIYNPGPEVDRLIERGYRAETLAEKREHYGAVQRRVVETGAVIPLYYNESVLARRATVSGIDGHPVSKMADWSGLSRSD</sequence>
<dbReference type="PROSITE" id="PS51257">
    <property type="entry name" value="PROKAR_LIPOPROTEIN"/>
    <property type="match status" value="1"/>
</dbReference>
<dbReference type="Pfam" id="PF00496">
    <property type="entry name" value="SBP_bac_5"/>
    <property type="match status" value="1"/>
</dbReference>
<evidence type="ECO:0000313" key="6">
    <source>
        <dbReference type="EMBL" id="SEL42304.1"/>
    </source>
</evidence>
<dbReference type="GO" id="GO:0042597">
    <property type="term" value="C:periplasmic space"/>
    <property type="evidence" value="ECO:0007669"/>
    <property type="project" value="UniProtKB-ARBA"/>
</dbReference>
<dbReference type="Proteomes" id="UP000183894">
    <property type="component" value="Unassembled WGS sequence"/>
</dbReference>
<evidence type="ECO:0000313" key="7">
    <source>
        <dbReference type="Proteomes" id="UP000183894"/>
    </source>
</evidence>
<evidence type="ECO:0000256" key="1">
    <source>
        <dbReference type="ARBA" id="ARBA00004196"/>
    </source>
</evidence>
<evidence type="ECO:0000256" key="4">
    <source>
        <dbReference type="ARBA" id="ARBA00022729"/>
    </source>
</evidence>
<dbReference type="PIRSF" id="PIRSF002741">
    <property type="entry name" value="MppA"/>
    <property type="match status" value="1"/>
</dbReference>
<evidence type="ECO:0000256" key="2">
    <source>
        <dbReference type="ARBA" id="ARBA00005695"/>
    </source>
</evidence>
<dbReference type="GO" id="GO:1904680">
    <property type="term" value="F:peptide transmembrane transporter activity"/>
    <property type="evidence" value="ECO:0007669"/>
    <property type="project" value="TreeGrafter"/>
</dbReference>
<dbReference type="EMBL" id="FOAD01000004">
    <property type="protein sequence ID" value="SEL42304.1"/>
    <property type="molecule type" value="Genomic_DNA"/>
</dbReference>
<feature type="domain" description="Solute-binding protein family 5" evidence="5">
    <location>
        <begin position="92"/>
        <end position="434"/>
    </location>
</feature>
<dbReference type="AlphaFoldDB" id="A0A1H7Q3Q9"/>
<dbReference type="PANTHER" id="PTHR30290">
    <property type="entry name" value="PERIPLASMIC BINDING COMPONENT OF ABC TRANSPORTER"/>
    <property type="match status" value="1"/>
</dbReference>
<dbReference type="InterPro" id="IPR030678">
    <property type="entry name" value="Peptide/Ni-bd"/>
</dbReference>
<dbReference type="InterPro" id="IPR000914">
    <property type="entry name" value="SBP_5_dom"/>
</dbReference>
<accession>A0A1H7Q3Q9</accession>
<proteinExistence type="inferred from homology"/>
<dbReference type="GO" id="GO:0043190">
    <property type="term" value="C:ATP-binding cassette (ABC) transporter complex"/>
    <property type="evidence" value="ECO:0007669"/>
    <property type="project" value="InterPro"/>
</dbReference>
<evidence type="ECO:0000256" key="3">
    <source>
        <dbReference type="ARBA" id="ARBA00022448"/>
    </source>
</evidence>
<dbReference type="PANTHER" id="PTHR30290:SF10">
    <property type="entry name" value="PERIPLASMIC OLIGOPEPTIDE-BINDING PROTEIN-RELATED"/>
    <property type="match status" value="1"/>
</dbReference>
<reference evidence="6 7" key="1">
    <citation type="submission" date="2016-10" db="EMBL/GenBank/DDBJ databases">
        <authorList>
            <person name="de Groot N.N."/>
        </authorList>
    </citation>
    <scope>NUCLEOTIDE SEQUENCE [LARGE SCALE GENOMIC DNA]</scope>
    <source>
        <strain evidence="6 7">CDM_5</strain>
    </source>
</reference>
<dbReference type="InterPro" id="IPR039424">
    <property type="entry name" value="SBP_5"/>
</dbReference>
<keyword evidence="3" id="KW-0813">Transport</keyword>
<dbReference type="InterPro" id="IPR006311">
    <property type="entry name" value="TAT_signal"/>
</dbReference>
<dbReference type="SUPFAM" id="SSF53850">
    <property type="entry name" value="Periplasmic binding protein-like II"/>
    <property type="match status" value="1"/>
</dbReference>
<gene>
    <name evidence="6" type="ORF">SAMN04488691_104287</name>
</gene>
<dbReference type="Gene3D" id="3.10.105.10">
    <property type="entry name" value="Dipeptide-binding Protein, Domain 3"/>
    <property type="match status" value="1"/>
</dbReference>
<dbReference type="PROSITE" id="PS51318">
    <property type="entry name" value="TAT"/>
    <property type="match status" value="1"/>
</dbReference>
<protein>
    <submittedName>
        <fullName evidence="6">Peptide/nickel transport system substrate-binding protein</fullName>
    </submittedName>
</protein>
<organism evidence="6 7">
    <name type="scientific">Haloferax larsenii</name>
    <dbReference type="NCBI Taxonomy" id="302484"/>
    <lineage>
        <taxon>Archaea</taxon>
        <taxon>Methanobacteriati</taxon>
        <taxon>Methanobacteriota</taxon>
        <taxon>Stenosarchaea group</taxon>
        <taxon>Halobacteria</taxon>
        <taxon>Halobacteriales</taxon>
        <taxon>Haloferacaceae</taxon>
        <taxon>Haloferax</taxon>
    </lineage>
</organism>
<name>A0A1H7Q3Q9_HALLR</name>
<evidence type="ECO:0000259" key="5">
    <source>
        <dbReference type="Pfam" id="PF00496"/>
    </source>
</evidence>